<keyword evidence="2" id="KW-1185">Reference proteome</keyword>
<name>A0AAE0C2B6_9CHLO</name>
<sequence length="88" mass="9900">MTSSDNTTTYGIPVLSDRGIVDTRYSLKQLENRSKRYASVLKKVIFLLFLVQLLDIQQGGHSGVSQVCRGRSCFSLELPGKHWIECPI</sequence>
<gene>
    <name evidence="1" type="ORF">CYMTET_43403</name>
</gene>
<dbReference type="EMBL" id="LGRX02029221">
    <property type="protein sequence ID" value="KAK3247091.1"/>
    <property type="molecule type" value="Genomic_DNA"/>
</dbReference>
<dbReference type="Proteomes" id="UP001190700">
    <property type="component" value="Unassembled WGS sequence"/>
</dbReference>
<comment type="caution">
    <text evidence="1">The sequence shown here is derived from an EMBL/GenBank/DDBJ whole genome shotgun (WGS) entry which is preliminary data.</text>
</comment>
<proteinExistence type="predicted"/>
<evidence type="ECO:0000313" key="1">
    <source>
        <dbReference type="EMBL" id="KAK3247091.1"/>
    </source>
</evidence>
<protein>
    <submittedName>
        <fullName evidence="1">Uncharacterized protein</fullName>
    </submittedName>
</protein>
<accession>A0AAE0C2B6</accession>
<organism evidence="1 2">
    <name type="scientific">Cymbomonas tetramitiformis</name>
    <dbReference type="NCBI Taxonomy" id="36881"/>
    <lineage>
        <taxon>Eukaryota</taxon>
        <taxon>Viridiplantae</taxon>
        <taxon>Chlorophyta</taxon>
        <taxon>Pyramimonadophyceae</taxon>
        <taxon>Pyramimonadales</taxon>
        <taxon>Pyramimonadaceae</taxon>
        <taxon>Cymbomonas</taxon>
    </lineage>
</organism>
<dbReference type="AlphaFoldDB" id="A0AAE0C2B6"/>
<reference evidence="1 2" key="1">
    <citation type="journal article" date="2015" name="Genome Biol. Evol.">
        <title>Comparative Genomics of a Bacterivorous Green Alga Reveals Evolutionary Causalities and Consequences of Phago-Mixotrophic Mode of Nutrition.</title>
        <authorList>
            <person name="Burns J.A."/>
            <person name="Paasch A."/>
            <person name="Narechania A."/>
            <person name="Kim E."/>
        </authorList>
    </citation>
    <scope>NUCLEOTIDE SEQUENCE [LARGE SCALE GENOMIC DNA]</scope>
    <source>
        <strain evidence="1 2">PLY_AMNH</strain>
    </source>
</reference>
<evidence type="ECO:0000313" key="2">
    <source>
        <dbReference type="Proteomes" id="UP001190700"/>
    </source>
</evidence>